<comment type="caution">
    <text evidence="11">The sequence shown here is derived from an EMBL/GenBank/DDBJ whole genome shotgun (WGS) entry which is preliminary data.</text>
</comment>
<evidence type="ECO:0000313" key="12">
    <source>
        <dbReference type="Proteomes" id="UP000596932"/>
    </source>
</evidence>
<dbReference type="PANTHER" id="PTHR38779:SF2">
    <property type="entry name" value="TYPE II SECRETION SYSTEM PROTEIN I-RELATED"/>
    <property type="match status" value="1"/>
</dbReference>
<proteinExistence type="inferred from homology"/>
<keyword evidence="7" id="KW-1133">Transmembrane helix</keyword>
<comment type="PTM">
    <text evidence="9">Cleaved by prepilin peptidase.</text>
</comment>
<keyword evidence="8" id="KW-0472">Membrane</keyword>
<name>A0A931GGL6_9PSED</name>
<dbReference type="InterPro" id="IPR010052">
    <property type="entry name" value="T2SS_protein-GspI"/>
</dbReference>
<protein>
    <recommendedName>
        <fullName evidence="9">Type II secretion system protein I</fullName>
        <shortName evidence="9">T2SS minor pseudopilin I</shortName>
    </recommendedName>
</protein>
<comment type="similarity">
    <text evidence="2 9">Belongs to the GSP I family.</text>
</comment>
<dbReference type="PANTHER" id="PTHR38779">
    <property type="entry name" value="TYPE II SECRETION SYSTEM PROTEIN I-RELATED"/>
    <property type="match status" value="1"/>
</dbReference>
<keyword evidence="6" id="KW-0812">Transmembrane</keyword>
<feature type="domain" description="Type II secretion system protein GspI C-terminal" evidence="10">
    <location>
        <begin position="40"/>
        <end position="116"/>
    </location>
</feature>
<dbReference type="PROSITE" id="PS00409">
    <property type="entry name" value="PROKAR_NTER_METHYL"/>
    <property type="match status" value="1"/>
</dbReference>
<reference evidence="11" key="1">
    <citation type="submission" date="2020-07" db="EMBL/GenBank/DDBJ databases">
        <title>Pseudomonas chaetoceroseae sp. nov., a new member of the Pseudomonas oleovorans group isolated from a culture of Chaetoceros calcitrans.</title>
        <authorList>
            <person name="Girard L."/>
            <person name="Lood C."/>
            <person name="De Mot R."/>
            <person name="Baudart J."/>
        </authorList>
    </citation>
    <scope>NUCLEOTIDE SEQUENCE</scope>
    <source>
        <strain evidence="11">536</strain>
    </source>
</reference>
<dbReference type="InterPro" id="IPR012902">
    <property type="entry name" value="N_methyl_site"/>
</dbReference>
<keyword evidence="5 9" id="KW-0997">Cell inner membrane</keyword>
<dbReference type="GO" id="GO:0005886">
    <property type="term" value="C:plasma membrane"/>
    <property type="evidence" value="ECO:0007669"/>
    <property type="project" value="UniProtKB-SubCell"/>
</dbReference>
<evidence type="ECO:0000256" key="8">
    <source>
        <dbReference type="ARBA" id="ARBA00023136"/>
    </source>
</evidence>
<organism evidence="11 12">
    <name type="scientific">Pseudomonas chaetocerotis</name>
    <dbReference type="NCBI Taxonomy" id="2758695"/>
    <lineage>
        <taxon>Bacteria</taxon>
        <taxon>Pseudomonadati</taxon>
        <taxon>Pseudomonadota</taxon>
        <taxon>Gammaproteobacteria</taxon>
        <taxon>Pseudomonadales</taxon>
        <taxon>Pseudomonadaceae</taxon>
        <taxon>Pseudomonas</taxon>
    </lineage>
</organism>
<gene>
    <name evidence="11" type="primary">gspI</name>
    <name evidence="11" type="ORF">H3221_07630</name>
</gene>
<comment type="subunit">
    <text evidence="9">Type II secretion is composed of four main components: the outer membrane complex, the inner membrane complex, the cytoplasmic secretion ATPase and the periplasm-spanning pseudopilus.</text>
</comment>
<dbReference type="Pfam" id="PF02501">
    <property type="entry name" value="T2SSI"/>
    <property type="match status" value="1"/>
</dbReference>
<comment type="subcellular location">
    <subcellularLocation>
        <location evidence="1 9">Cell inner membrane</location>
        <topology evidence="1 9">Single-pass membrane protein</topology>
    </subcellularLocation>
</comment>
<keyword evidence="3" id="KW-1003">Cell membrane</keyword>
<dbReference type="AlphaFoldDB" id="A0A931GGL6"/>
<evidence type="ECO:0000256" key="2">
    <source>
        <dbReference type="ARBA" id="ARBA00008358"/>
    </source>
</evidence>
<evidence type="ECO:0000313" key="11">
    <source>
        <dbReference type="EMBL" id="MBG0834986.1"/>
    </source>
</evidence>
<keyword evidence="12" id="KW-1185">Reference proteome</keyword>
<keyword evidence="4 9" id="KW-0488">Methylation</keyword>
<accession>A0A931GGL6</accession>
<dbReference type="NCBIfam" id="TIGR01707">
    <property type="entry name" value="gspI"/>
    <property type="match status" value="1"/>
</dbReference>
<dbReference type="Proteomes" id="UP000596932">
    <property type="component" value="Unassembled WGS sequence"/>
</dbReference>
<dbReference type="GO" id="GO:0015628">
    <property type="term" value="P:protein secretion by the type II secretion system"/>
    <property type="evidence" value="ECO:0007669"/>
    <property type="project" value="UniProtKB-UniRule"/>
</dbReference>
<dbReference type="InterPro" id="IPR003413">
    <property type="entry name" value="T2SS_GspI_C"/>
</dbReference>
<comment type="function">
    <text evidence="9">Component of the type II secretion system required for the energy-dependent secretion of extracellular factors such as proteases and toxins from the periplasm.</text>
</comment>
<evidence type="ECO:0000256" key="3">
    <source>
        <dbReference type="ARBA" id="ARBA00022475"/>
    </source>
</evidence>
<evidence type="ECO:0000256" key="9">
    <source>
        <dbReference type="RuleBase" id="RU368030"/>
    </source>
</evidence>
<evidence type="ECO:0000256" key="6">
    <source>
        <dbReference type="ARBA" id="ARBA00022692"/>
    </source>
</evidence>
<dbReference type="SUPFAM" id="SSF54523">
    <property type="entry name" value="Pili subunits"/>
    <property type="match status" value="1"/>
</dbReference>
<dbReference type="GO" id="GO:0015627">
    <property type="term" value="C:type II protein secretion system complex"/>
    <property type="evidence" value="ECO:0007669"/>
    <property type="project" value="UniProtKB-UniRule"/>
</dbReference>
<dbReference type="Pfam" id="PF07963">
    <property type="entry name" value="N_methyl"/>
    <property type="match status" value="1"/>
</dbReference>
<dbReference type="Gene3D" id="3.30.1300.30">
    <property type="entry name" value="GSPII I/J protein-like"/>
    <property type="match status" value="1"/>
</dbReference>
<sequence>MRPLRGFTLLEVLVALAIFALIAASVLTASARSVRTASQLENKTLAMWVADNQLTELQLADTPPADGRDQGQVAFAGRRWSWQSEIQATSEPAMRRVTLWVAAEERGASGDLRERAQVTLSGFLGAPQ</sequence>
<evidence type="ECO:0000256" key="7">
    <source>
        <dbReference type="ARBA" id="ARBA00022989"/>
    </source>
</evidence>
<dbReference type="NCBIfam" id="TIGR02532">
    <property type="entry name" value="IV_pilin_GFxxxE"/>
    <property type="match status" value="1"/>
</dbReference>
<evidence type="ECO:0000259" key="10">
    <source>
        <dbReference type="Pfam" id="PF02501"/>
    </source>
</evidence>
<dbReference type="InterPro" id="IPR045584">
    <property type="entry name" value="Pilin-like"/>
</dbReference>
<evidence type="ECO:0000256" key="4">
    <source>
        <dbReference type="ARBA" id="ARBA00022481"/>
    </source>
</evidence>
<dbReference type="RefSeq" id="WP_196474545.1">
    <property type="nucleotide sequence ID" value="NZ_JACFYX020000008.1"/>
</dbReference>
<evidence type="ECO:0000256" key="1">
    <source>
        <dbReference type="ARBA" id="ARBA00004377"/>
    </source>
</evidence>
<dbReference type="EMBL" id="JACFYX010000005">
    <property type="protein sequence ID" value="MBG0834986.1"/>
    <property type="molecule type" value="Genomic_DNA"/>
</dbReference>
<evidence type="ECO:0000256" key="5">
    <source>
        <dbReference type="ARBA" id="ARBA00022519"/>
    </source>
</evidence>